<sequence>MEVCLHLPSAIYIFLSSMALGSTPSRRICRGRWITRLALYYEVDISGMVHMPIREMGTTAHGKIQWRISEDDIVELIQQVEPEDIPDSVIVRRQWPRYTEPGQPEPTLHDVMQCLDLGIDHPPFPMAGPTIPHPSQPRGTFHDGVGTSSIHPRDTDDDNDEGT</sequence>
<gene>
    <name evidence="3" type="ORF">LSAT_V11C700355440</name>
</gene>
<keyword evidence="4" id="KW-1185">Reference proteome</keyword>
<comment type="caution">
    <text evidence="3">The sequence shown here is derived from an EMBL/GenBank/DDBJ whole genome shotgun (WGS) entry which is preliminary data.</text>
</comment>
<proteinExistence type="predicted"/>
<feature type="compositionally biased region" description="Pro residues" evidence="1">
    <location>
        <begin position="123"/>
        <end position="135"/>
    </location>
</feature>
<name>A0A9R1X3J4_LACSA</name>
<evidence type="ECO:0000313" key="3">
    <source>
        <dbReference type="EMBL" id="KAJ0197139.1"/>
    </source>
</evidence>
<dbReference type="EMBL" id="NBSK02000007">
    <property type="protein sequence ID" value="KAJ0197139.1"/>
    <property type="molecule type" value="Genomic_DNA"/>
</dbReference>
<feature type="region of interest" description="Disordered" evidence="1">
    <location>
        <begin position="123"/>
        <end position="163"/>
    </location>
</feature>
<organism evidence="3 4">
    <name type="scientific">Lactuca sativa</name>
    <name type="common">Garden lettuce</name>
    <dbReference type="NCBI Taxonomy" id="4236"/>
    <lineage>
        <taxon>Eukaryota</taxon>
        <taxon>Viridiplantae</taxon>
        <taxon>Streptophyta</taxon>
        <taxon>Embryophyta</taxon>
        <taxon>Tracheophyta</taxon>
        <taxon>Spermatophyta</taxon>
        <taxon>Magnoliopsida</taxon>
        <taxon>eudicotyledons</taxon>
        <taxon>Gunneridae</taxon>
        <taxon>Pentapetalae</taxon>
        <taxon>asterids</taxon>
        <taxon>campanulids</taxon>
        <taxon>Asterales</taxon>
        <taxon>Asteraceae</taxon>
        <taxon>Cichorioideae</taxon>
        <taxon>Cichorieae</taxon>
        <taxon>Lactucinae</taxon>
        <taxon>Lactuca</taxon>
    </lineage>
</organism>
<accession>A0A9R1X3J4</accession>
<protein>
    <submittedName>
        <fullName evidence="3">Uncharacterized protein</fullName>
    </submittedName>
</protein>
<dbReference type="AlphaFoldDB" id="A0A9R1X3J4"/>
<dbReference type="Proteomes" id="UP000235145">
    <property type="component" value="Unassembled WGS sequence"/>
</dbReference>
<feature type="signal peptide" evidence="2">
    <location>
        <begin position="1"/>
        <end position="21"/>
    </location>
</feature>
<evidence type="ECO:0000256" key="1">
    <source>
        <dbReference type="SAM" id="MobiDB-lite"/>
    </source>
</evidence>
<feature type="chain" id="PRO_5040154447" evidence="2">
    <location>
        <begin position="22"/>
        <end position="163"/>
    </location>
</feature>
<evidence type="ECO:0000256" key="2">
    <source>
        <dbReference type="SAM" id="SignalP"/>
    </source>
</evidence>
<evidence type="ECO:0000313" key="4">
    <source>
        <dbReference type="Proteomes" id="UP000235145"/>
    </source>
</evidence>
<reference evidence="3 4" key="1">
    <citation type="journal article" date="2017" name="Nat. Commun.">
        <title>Genome assembly with in vitro proximity ligation data and whole-genome triplication in lettuce.</title>
        <authorList>
            <person name="Reyes-Chin-Wo S."/>
            <person name="Wang Z."/>
            <person name="Yang X."/>
            <person name="Kozik A."/>
            <person name="Arikit S."/>
            <person name="Song C."/>
            <person name="Xia L."/>
            <person name="Froenicke L."/>
            <person name="Lavelle D.O."/>
            <person name="Truco M.J."/>
            <person name="Xia R."/>
            <person name="Zhu S."/>
            <person name="Xu C."/>
            <person name="Xu H."/>
            <person name="Xu X."/>
            <person name="Cox K."/>
            <person name="Korf I."/>
            <person name="Meyers B.C."/>
            <person name="Michelmore R.W."/>
        </authorList>
    </citation>
    <scope>NUCLEOTIDE SEQUENCE [LARGE SCALE GENOMIC DNA]</scope>
    <source>
        <strain evidence="4">cv. Salinas</strain>
        <tissue evidence="3">Seedlings</tissue>
    </source>
</reference>
<keyword evidence="2" id="KW-0732">Signal</keyword>